<dbReference type="EMBL" id="MU274919">
    <property type="protein sequence ID" value="KAI0087175.1"/>
    <property type="molecule type" value="Genomic_DNA"/>
</dbReference>
<evidence type="ECO:0000313" key="1">
    <source>
        <dbReference type="EMBL" id="KAI0087175.1"/>
    </source>
</evidence>
<name>A0ACB8TZL3_9APHY</name>
<gene>
    <name evidence="1" type="ORF">BDY19DRAFT_893598</name>
</gene>
<keyword evidence="1" id="KW-0378">Hydrolase</keyword>
<dbReference type="Proteomes" id="UP001055072">
    <property type="component" value="Unassembled WGS sequence"/>
</dbReference>
<protein>
    <submittedName>
        <fullName evidence="1">Glycoside hydrolase family 44-domain-containing protein</fullName>
    </submittedName>
</protein>
<reference evidence="1" key="1">
    <citation type="journal article" date="2021" name="Environ. Microbiol.">
        <title>Gene family expansions and transcriptome signatures uncover fungal adaptations to wood decay.</title>
        <authorList>
            <person name="Hage H."/>
            <person name="Miyauchi S."/>
            <person name="Viragh M."/>
            <person name="Drula E."/>
            <person name="Min B."/>
            <person name="Chaduli D."/>
            <person name="Navarro D."/>
            <person name="Favel A."/>
            <person name="Norest M."/>
            <person name="Lesage-Meessen L."/>
            <person name="Balint B."/>
            <person name="Merenyi Z."/>
            <person name="de Eugenio L."/>
            <person name="Morin E."/>
            <person name="Martinez A.T."/>
            <person name="Baldrian P."/>
            <person name="Stursova M."/>
            <person name="Martinez M.J."/>
            <person name="Novotny C."/>
            <person name="Magnuson J.K."/>
            <person name="Spatafora J.W."/>
            <person name="Maurice S."/>
            <person name="Pangilinan J."/>
            <person name="Andreopoulos W."/>
            <person name="LaButti K."/>
            <person name="Hundley H."/>
            <person name="Na H."/>
            <person name="Kuo A."/>
            <person name="Barry K."/>
            <person name="Lipzen A."/>
            <person name="Henrissat B."/>
            <person name="Riley R."/>
            <person name="Ahrendt S."/>
            <person name="Nagy L.G."/>
            <person name="Grigoriev I.V."/>
            <person name="Martin F."/>
            <person name="Rosso M.N."/>
        </authorList>
    </citation>
    <scope>NUCLEOTIDE SEQUENCE</scope>
    <source>
        <strain evidence="1">CBS 384.51</strain>
    </source>
</reference>
<sequence length="751" mass="81177">MLFKLLKAQLVLLATLACSSRADQDIYVDDALSSGWENWSWSSDINFAATDAPATTGTSISVNSSAWAALSLKDESIFGTAGFAGLKFDILGAKPDVSFYIQSTTDNSQSPSIALSTVADYINTTAWTTILLDFSALPPTGAPLGNGTWDRINFQGGANGAVYHLDNIELVSSIVIAPEILSAEPIASNTIAVTTQGDVDVSTLSVTLNSKAVKVTNQTSYNPVDAPSKTIWYLTLAQALAPGSLVLSSNNVSFNYTLPAVQYGSITTGNSKPISPLIYGVNFPTSASYIQNLGVTISRWGGNAVTAFNPFLSVTNAGNDWYFENRVGDDGPVDDWSAWVQGANSQAMMTVPALDWVSKDSTSYSYPKTEYPDQGAFDPYKADAGNGLFPNGSYITPSPNQANVYTPWNTSLAKTWLTSMAHPPQIVTIDNEIEIASNTHQDMHPIPIGYDEELARVLNYSIIAKASLPSVQVAAPSTCAWWYYWTSSVGFTDNAAHNNIDFLPWFLAQMKAAEKTAGQRLLDFLDIHYYYAPDTSANDAAAKALRLRMTRSLWDPSYVDESWIGTSAPQNHQPNANAVWLIPRMQQLIAQNYPGTKLSISEWSSTADTDITGGLLTADVLGIFGREGVDAATYWATPDEKGPVGLAYWLYRGYGTFFPANSVQVNLANRSEDVLGVYAGANSGGKDITVVIINKDVNPVGLYLANVPTGKYFLRHFGGDAGVAKWQTTITLTTNQYIVVPAYTSVFLQQQ</sequence>
<keyword evidence="2" id="KW-1185">Reference proteome</keyword>
<comment type="caution">
    <text evidence="1">The sequence shown here is derived from an EMBL/GenBank/DDBJ whole genome shotgun (WGS) entry which is preliminary data.</text>
</comment>
<evidence type="ECO:0000313" key="2">
    <source>
        <dbReference type="Proteomes" id="UP001055072"/>
    </source>
</evidence>
<proteinExistence type="predicted"/>
<organism evidence="1 2">
    <name type="scientific">Irpex rosettiformis</name>
    <dbReference type="NCBI Taxonomy" id="378272"/>
    <lineage>
        <taxon>Eukaryota</taxon>
        <taxon>Fungi</taxon>
        <taxon>Dikarya</taxon>
        <taxon>Basidiomycota</taxon>
        <taxon>Agaricomycotina</taxon>
        <taxon>Agaricomycetes</taxon>
        <taxon>Polyporales</taxon>
        <taxon>Irpicaceae</taxon>
        <taxon>Irpex</taxon>
    </lineage>
</organism>
<accession>A0ACB8TZL3</accession>